<dbReference type="Gene3D" id="3.40.50.360">
    <property type="match status" value="1"/>
</dbReference>
<evidence type="ECO:0000313" key="2">
    <source>
        <dbReference type="EMBL" id="MFB9095022.1"/>
    </source>
</evidence>
<keyword evidence="2" id="KW-0560">Oxidoreductase</keyword>
<dbReference type="PANTHER" id="PTHR30543">
    <property type="entry name" value="CHROMATE REDUCTASE"/>
    <property type="match status" value="1"/>
</dbReference>
<dbReference type="Pfam" id="PF03358">
    <property type="entry name" value="FMN_red"/>
    <property type="match status" value="1"/>
</dbReference>
<dbReference type="GO" id="GO:0016491">
    <property type="term" value="F:oxidoreductase activity"/>
    <property type="evidence" value="ECO:0007669"/>
    <property type="project" value="UniProtKB-KW"/>
</dbReference>
<sequence>MKIKKNIIGICGSASQNSKNLFILRYLSEYGNSDFNFEILDDLTVLPHFKTEYTDENVPLEVVAFRNKIANADGIIICTPEYVFSIPSGLKNMIEWFVSTTVFSDKPIGLITASSSGNKGHEELKLIMKTVQTKFIGETTLLINGIKGKVNENGEISDVNTEKELKIFYQSFKELIEK</sequence>
<reference evidence="2 3" key="1">
    <citation type="submission" date="2024-09" db="EMBL/GenBank/DDBJ databases">
        <authorList>
            <person name="Sun Q."/>
            <person name="Mori K."/>
        </authorList>
    </citation>
    <scope>NUCLEOTIDE SEQUENCE [LARGE SCALE GENOMIC DNA]</scope>
    <source>
        <strain evidence="2 3">CECT 7955</strain>
    </source>
</reference>
<protein>
    <submittedName>
        <fullName evidence="2">NADPH-dependent FMN reductase</fullName>
        <ecNumber evidence="2">1.-.-.-</ecNumber>
    </submittedName>
</protein>
<dbReference type="InterPro" id="IPR050712">
    <property type="entry name" value="NAD(P)H-dep_reductase"/>
</dbReference>
<gene>
    <name evidence="2" type="ORF">ACFFVF_00715</name>
</gene>
<dbReference type="SUPFAM" id="SSF52218">
    <property type="entry name" value="Flavoproteins"/>
    <property type="match status" value="1"/>
</dbReference>
<evidence type="ECO:0000313" key="3">
    <source>
        <dbReference type="Proteomes" id="UP001589607"/>
    </source>
</evidence>
<dbReference type="PANTHER" id="PTHR30543:SF21">
    <property type="entry name" value="NAD(P)H-DEPENDENT FMN REDUCTASE LOT6"/>
    <property type="match status" value="1"/>
</dbReference>
<dbReference type="InterPro" id="IPR005025">
    <property type="entry name" value="FMN_Rdtase-like_dom"/>
</dbReference>
<proteinExistence type="predicted"/>
<keyword evidence="3" id="KW-1185">Reference proteome</keyword>
<feature type="domain" description="NADPH-dependent FMN reductase-like" evidence="1">
    <location>
        <begin position="6"/>
        <end position="143"/>
    </location>
</feature>
<dbReference type="EC" id="1.-.-.-" evidence="2"/>
<name>A0ABV5GI18_9FLAO</name>
<dbReference type="Proteomes" id="UP001589607">
    <property type="component" value="Unassembled WGS sequence"/>
</dbReference>
<dbReference type="EMBL" id="JBHMEY010000001">
    <property type="protein sequence ID" value="MFB9095022.1"/>
    <property type="molecule type" value="Genomic_DNA"/>
</dbReference>
<accession>A0ABV5GI18</accession>
<organism evidence="2 3">
    <name type="scientific">Flavobacterium jumunjinense</name>
    <dbReference type="NCBI Taxonomy" id="998845"/>
    <lineage>
        <taxon>Bacteria</taxon>
        <taxon>Pseudomonadati</taxon>
        <taxon>Bacteroidota</taxon>
        <taxon>Flavobacteriia</taxon>
        <taxon>Flavobacteriales</taxon>
        <taxon>Flavobacteriaceae</taxon>
        <taxon>Flavobacterium</taxon>
    </lineage>
</organism>
<comment type="caution">
    <text evidence="2">The sequence shown here is derived from an EMBL/GenBank/DDBJ whole genome shotgun (WGS) entry which is preliminary data.</text>
</comment>
<evidence type="ECO:0000259" key="1">
    <source>
        <dbReference type="Pfam" id="PF03358"/>
    </source>
</evidence>
<dbReference type="RefSeq" id="WP_236454773.1">
    <property type="nucleotide sequence ID" value="NZ_CBCSGE010000007.1"/>
</dbReference>
<dbReference type="InterPro" id="IPR029039">
    <property type="entry name" value="Flavoprotein-like_sf"/>
</dbReference>